<dbReference type="STRING" id="431595.K3W7I2"/>
<name>K3W7I2_GLOUD</name>
<dbReference type="EnsemblProtists" id="PYU1_T000923">
    <property type="protein sequence ID" value="PYU1_T000923"/>
    <property type="gene ID" value="PYU1_G000923"/>
</dbReference>
<reference evidence="9" key="3">
    <citation type="submission" date="2015-02" db="UniProtKB">
        <authorList>
            <consortium name="EnsemblProtists"/>
        </authorList>
    </citation>
    <scope>IDENTIFICATION</scope>
    <source>
        <strain evidence="9">DAOM BR144</strain>
    </source>
</reference>
<keyword evidence="5 7" id="KW-0647">Proteasome</keyword>
<dbReference type="EMBL" id="GL376620">
    <property type="status" value="NOT_ANNOTATED_CDS"/>
    <property type="molecule type" value="Genomic_DNA"/>
</dbReference>
<comment type="similarity">
    <text evidence="7">Belongs to the peptidase T1A family.</text>
</comment>
<dbReference type="InterPro" id="IPR029055">
    <property type="entry name" value="Ntn_hydrolases_N"/>
</dbReference>
<dbReference type="PANTHER" id="PTHR11599">
    <property type="entry name" value="PROTEASOME SUBUNIT ALPHA/BETA"/>
    <property type="match status" value="1"/>
</dbReference>
<dbReference type="GO" id="GO:0005634">
    <property type="term" value="C:nucleus"/>
    <property type="evidence" value="ECO:0007669"/>
    <property type="project" value="UniProtKB-SubCell"/>
</dbReference>
<dbReference type="InterPro" id="IPR023332">
    <property type="entry name" value="Proteasome_alpha-type"/>
</dbReference>
<protein>
    <recommendedName>
        <fullName evidence="8">Proteasome alpha-type subunits domain-containing protein</fullName>
    </recommendedName>
</protein>
<organism evidence="9 10">
    <name type="scientific">Globisporangium ultimum (strain ATCC 200006 / CBS 805.95 / DAOM BR144)</name>
    <name type="common">Pythium ultimum</name>
    <dbReference type="NCBI Taxonomy" id="431595"/>
    <lineage>
        <taxon>Eukaryota</taxon>
        <taxon>Sar</taxon>
        <taxon>Stramenopiles</taxon>
        <taxon>Oomycota</taxon>
        <taxon>Peronosporomycetes</taxon>
        <taxon>Pythiales</taxon>
        <taxon>Pythiaceae</taxon>
        <taxon>Globisporangium</taxon>
    </lineage>
</organism>
<proteinExistence type="inferred from homology"/>
<evidence type="ECO:0000313" key="10">
    <source>
        <dbReference type="Proteomes" id="UP000019132"/>
    </source>
</evidence>
<keyword evidence="4" id="KW-0963">Cytoplasm</keyword>
<dbReference type="FunFam" id="3.60.20.10:FF:000007">
    <property type="entry name" value="Proteasome subunit alpha type"/>
    <property type="match status" value="1"/>
</dbReference>
<feature type="domain" description="Proteasome alpha-type subunits" evidence="8">
    <location>
        <begin position="8"/>
        <end position="30"/>
    </location>
</feature>
<evidence type="ECO:0000256" key="1">
    <source>
        <dbReference type="ARBA" id="ARBA00002000"/>
    </source>
</evidence>
<dbReference type="PROSITE" id="PS51475">
    <property type="entry name" value="PROTEASOME_ALPHA_2"/>
    <property type="match status" value="1"/>
</dbReference>
<accession>K3W7I2</accession>
<dbReference type="SMART" id="SM00948">
    <property type="entry name" value="Proteasome_A_N"/>
    <property type="match status" value="1"/>
</dbReference>
<evidence type="ECO:0000259" key="8">
    <source>
        <dbReference type="SMART" id="SM00948"/>
    </source>
</evidence>
<dbReference type="InterPro" id="IPR050115">
    <property type="entry name" value="Proteasome_alpha"/>
</dbReference>
<keyword evidence="6" id="KW-0539">Nucleus</keyword>
<dbReference type="OMA" id="RVSMYMH"/>
<dbReference type="InParanoid" id="K3W7I2"/>
<dbReference type="InterPro" id="IPR001353">
    <property type="entry name" value="Proteasome_sua/b"/>
</dbReference>
<reference evidence="10" key="1">
    <citation type="journal article" date="2010" name="Genome Biol.">
        <title>Genome sequence of the necrotrophic plant pathogen Pythium ultimum reveals original pathogenicity mechanisms and effector repertoire.</title>
        <authorList>
            <person name="Levesque C.A."/>
            <person name="Brouwer H."/>
            <person name="Cano L."/>
            <person name="Hamilton J.P."/>
            <person name="Holt C."/>
            <person name="Huitema E."/>
            <person name="Raffaele S."/>
            <person name="Robideau G.P."/>
            <person name="Thines M."/>
            <person name="Win J."/>
            <person name="Zerillo M.M."/>
            <person name="Beakes G.W."/>
            <person name="Boore J.L."/>
            <person name="Busam D."/>
            <person name="Dumas B."/>
            <person name="Ferriera S."/>
            <person name="Fuerstenberg S.I."/>
            <person name="Gachon C.M."/>
            <person name="Gaulin E."/>
            <person name="Govers F."/>
            <person name="Grenville-Briggs L."/>
            <person name="Horner N."/>
            <person name="Hostetler J."/>
            <person name="Jiang R.H."/>
            <person name="Johnson J."/>
            <person name="Krajaejun T."/>
            <person name="Lin H."/>
            <person name="Meijer H.J."/>
            <person name="Moore B."/>
            <person name="Morris P."/>
            <person name="Phuntmart V."/>
            <person name="Puiu D."/>
            <person name="Shetty J."/>
            <person name="Stajich J.E."/>
            <person name="Tripathy S."/>
            <person name="Wawra S."/>
            <person name="van West P."/>
            <person name="Whitty B.R."/>
            <person name="Coutinho P.M."/>
            <person name="Henrissat B."/>
            <person name="Martin F."/>
            <person name="Thomas P.D."/>
            <person name="Tyler B.M."/>
            <person name="De Vries R.P."/>
            <person name="Kamoun S."/>
            <person name="Yandell M."/>
            <person name="Tisserat N."/>
            <person name="Buell C.R."/>
        </authorList>
    </citation>
    <scope>NUCLEOTIDE SEQUENCE</scope>
    <source>
        <strain evidence="10">DAOM:BR144</strain>
    </source>
</reference>
<dbReference type="GO" id="GO:0006511">
    <property type="term" value="P:ubiquitin-dependent protein catabolic process"/>
    <property type="evidence" value="ECO:0007669"/>
    <property type="project" value="InterPro"/>
</dbReference>
<dbReference type="GO" id="GO:0019773">
    <property type="term" value="C:proteasome core complex, alpha-subunit complex"/>
    <property type="evidence" value="ECO:0007669"/>
    <property type="project" value="UniProtKB-UniRule"/>
</dbReference>
<dbReference type="Proteomes" id="UP000019132">
    <property type="component" value="Unassembled WGS sequence"/>
</dbReference>
<evidence type="ECO:0000256" key="3">
    <source>
        <dbReference type="ARBA" id="ARBA00004496"/>
    </source>
</evidence>
<dbReference type="VEuPathDB" id="FungiDB:PYU1_G000923"/>
<evidence type="ECO:0000313" key="9">
    <source>
        <dbReference type="EnsemblProtists" id="PYU1_T000923"/>
    </source>
</evidence>
<dbReference type="Pfam" id="PF10584">
    <property type="entry name" value="Proteasome_A_N"/>
    <property type="match status" value="1"/>
</dbReference>
<evidence type="ECO:0000256" key="4">
    <source>
        <dbReference type="ARBA" id="ARBA00022490"/>
    </source>
</evidence>
<dbReference type="CDD" id="cd03751">
    <property type="entry name" value="proteasome_alpha_type_3"/>
    <property type="match status" value="1"/>
</dbReference>
<evidence type="ECO:0000256" key="7">
    <source>
        <dbReference type="PROSITE-ProRule" id="PRU00808"/>
    </source>
</evidence>
<evidence type="ECO:0000256" key="5">
    <source>
        <dbReference type="ARBA" id="ARBA00022942"/>
    </source>
</evidence>
<sequence length="257" mass="28845">MSSTGAGYDLSAGTFSPDGRIFQVEYAKKAVENSGTAIGIKCTDGIIMGVEKTLLSKMLVAGTHRRVYAIDRHVGLSMAGLVADGRQLVNRAREEALSYKKNYGSAIPPHVLADRMGQYVHYYTLYGSIRPFGTSIMLAGYDADEKKPSLYCVEPSGVTYSYRGCAIGKGQQAAKTEIEKYKLFDMTCREAMKYVAKILHTLHDEVRHPFELELSWISEETKWQHHLVPDNLRDEVNEWAIQSIKDDEMDDDDEDED</sequence>
<dbReference type="FunCoup" id="K3W7I2">
    <property type="interactions" value="374"/>
</dbReference>
<evidence type="ECO:0000256" key="2">
    <source>
        <dbReference type="ARBA" id="ARBA00004123"/>
    </source>
</evidence>
<dbReference type="eggNOG" id="KOG0184">
    <property type="taxonomic scope" value="Eukaryota"/>
</dbReference>
<dbReference type="GO" id="GO:0005737">
    <property type="term" value="C:cytoplasm"/>
    <property type="evidence" value="ECO:0007669"/>
    <property type="project" value="UniProtKB-SubCell"/>
</dbReference>
<evidence type="ECO:0000256" key="6">
    <source>
        <dbReference type="ARBA" id="ARBA00023242"/>
    </source>
</evidence>
<dbReference type="InterPro" id="IPR000426">
    <property type="entry name" value="Proteasome_asu_N"/>
</dbReference>
<keyword evidence="10" id="KW-1185">Reference proteome</keyword>
<reference evidence="10" key="2">
    <citation type="submission" date="2010-04" db="EMBL/GenBank/DDBJ databases">
        <authorList>
            <person name="Buell R."/>
            <person name="Hamilton J."/>
            <person name="Hostetler J."/>
        </authorList>
    </citation>
    <scope>NUCLEOTIDE SEQUENCE [LARGE SCALE GENOMIC DNA]</scope>
    <source>
        <strain evidence="10">DAOM:BR144</strain>
    </source>
</reference>
<comment type="function">
    <text evidence="1">The proteasome is a multicatalytic proteinase complex which is characterized by its ability to cleave peptides with Arg, Phe, Tyr, Leu, and Glu adjacent to the leaving group at neutral or slightly basic pH. The proteasome has an ATP-dependent proteolytic activity.</text>
</comment>
<dbReference type="Gene3D" id="3.60.20.10">
    <property type="entry name" value="Glutamine Phosphoribosylpyrophosphate, subunit 1, domain 1"/>
    <property type="match status" value="1"/>
</dbReference>
<dbReference type="AlphaFoldDB" id="K3W7I2"/>
<dbReference type="HOGENOM" id="CLU_035750_0_0_1"/>
<dbReference type="SUPFAM" id="SSF56235">
    <property type="entry name" value="N-terminal nucleophile aminohydrolases (Ntn hydrolases)"/>
    <property type="match status" value="1"/>
</dbReference>
<comment type="subcellular location">
    <subcellularLocation>
        <location evidence="3">Cytoplasm</location>
    </subcellularLocation>
    <subcellularLocation>
        <location evidence="2">Nucleus</location>
    </subcellularLocation>
</comment>
<dbReference type="Pfam" id="PF00227">
    <property type="entry name" value="Proteasome"/>
    <property type="match status" value="1"/>
</dbReference>